<evidence type="ECO:0000313" key="2">
    <source>
        <dbReference type="EMBL" id="QAR33633.1"/>
    </source>
</evidence>
<organism evidence="2 3">
    <name type="scientific">Geovibrio thiophilus</name>
    <dbReference type="NCBI Taxonomy" id="139438"/>
    <lineage>
        <taxon>Bacteria</taxon>
        <taxon>Pseudomonadati</taxon>
        <taxon>Deferribacterota</taxon>
        <taxon>Deferribacteres</taxon>
        <taxon>Deferribacterales</taxon>
        <taxon>Geovibrionaceae</taxon>
        <taxon>Geovibrio</taxon>
    </lineage>
</organism>
<feature type="chain" id="PRO_5018735927" description="Outer membrane protein beta-barrel domain-containing protein" evidence="1">
    <location>
        <begin position="20"/>
        <end position="238"/>
    </location>
</feature>
<evidence type="ECO:0000313" key="3">
    <source>
        <dbReference type="Proteomes" id="UP000287502"/>
    </source>
</evidence>
<dbReference type="AlphaFoldDB" id="A0A3R5YZX4"/>
<feature type="signal peptide" evidence="1">
    <location>
        <begin position="1"/>
        <end position="19"/>
    </location>
</feature>
<dbReference type="RefSeq" id="WP_128466919.1">
    <property type="nucleotide sequence ID" value="NZ_CP035108.1"/>
</dbReference>
<name>A0A3R5YZX4_9BACT</name>
<protein>
    <recommendedName>
        <fullName evidence="4">Outer membrane protein beta-barrel domain-containing protein</fullName>
    </recommendedName>
</protein>
<gene>
    <name evidence="2" type="ORF">EP073_09535</name>
</gene>
<evidence type="ECO:0000256" key="1">
    <source>
        <dbReference type="SAM" id="SignalP"/>
    </source>
</evidence>
<evidence type="ECO:0008006" key="4">
    <source>
        <dbReference type="Google" id="ProtNLM"/>
    </source>
</evidence>
<dbReference type="KEGG" id="gtl:EP073_09535"/>
<dbReference type="OrthoDB" id="5394858at2"/>
<sequence length="238" mass="25221">MKKLLVLAFVICFSATAFADDIKLRSGMTQSDFKTFAKELGSVISFDPNSPADPLGILGFDIAAEASFNIIDTGIWDHAAEDGDSQEALVMYRVHAQKGLPGKIDIGAMIGQSANSDLTVAGVSIKYAILEGTMATPAISLRAAYSQTIGHDEIDAYNANLGLFISKGILIVKPYAGIVGSMNYLKESSDAVDLDAETAYTAKGIVGVQVTPFPFLKFNAEAGIGEINQLSLKAGIRF</sequence>
<proteinExistence type="predicted"/>
<accession>A0A3R5YZX4</accession>
<keyword evidence="1" id="KW-0732">Signal</keyword>
<dbReference type="EMBL" id="CP035108">
    <property type="protein sequence ID" value="QAR33633.1"/>
    <property type="molecule type" value="Genomic_DNA"/>
</dbReference>
<dbReference type="Proteomes" id="UP000287502">
    <property type="component" value="Chromosome"/>
</dbReference>
<keyword evidence="3" id="KW-1185">Reference proteome</keyword>
<reference evidence="2 3" key="1">
    <citation type="submission" date="2019-01" db="EMBL/GenBank/DDBJ databases">
        <title>Geovibrio thiophilus DSM 11263, complete genome.</title>
        <authorList>
            <person name="Spring S."/>
            <person name="Bunk B."/>
            <person name="Sproer C."/>
        </authorList>
    </citation>
    <scope>NUCLEOTIDE SEQUENCE [LARGE SCALE GENOMIC DNA]</scope>
    <source>
        <strain evidence="2 3">DSM 11263</strain>
    </source>
</reference>